<keyword evidence="6 12" id="KW-0808">Transferase</keyword>
<evidence type="ECO:0000256" key="2">
    <source>
        <dbReference type="ARBA" id="ARBA00004962"/>
    </source>
</evidence>
<evidence type="ECO:0000256" key="7">
    <source>
        <dbReference type="ARBA" id="ARBA00022898"/>
    </source>
</evidence>
<dbReference type="FunFam" id="3.40.50.1100:FF:000006">
    <property type="entry name" value="Cysteine synthase"/>
    <property type="match status" value="1"/>
</dbReference>
<dbReference type="CDD" id="cd01561">
    <property type="entry name" value="CBS_like"/>
    <property type="match status" value="1"/>
</dbReference>
<dbReference type="STRING" id="43775.SAMN04489760_1437"/>
<dbReference type="InterPro" id="IPR001216">
    <property type="entry name" value="P-phosphate_BS"/>
</dbReference>
<comment type="cofactor">
    <cofactor evidence="1 10 12">
        <name>pyridoxal 5'-phosphate</name>
        <dbReference type="ChEBI" id="CHEBI:597326"/>
    </cofactor>
</comment>
<comment type="pathway">
    <text evidence="2">Amino-acid biosynthesis; L-cysteine biosynthesis; L-cysteine from L-serine: step 2/2.</text>
</comment>
<dbReference type="AlphaFoldDB" id="A0A1H8AZ15"/>
<dbReference type="PROSITE" id="PS00901">
    <property type="entry name" value="CYS_SYNTHASE"/>
    <property type="match status" value="1"/>
</dbReference>
<organism evidence="14 15">
    <name type="scientific">Syntrophus gentianae</name>
    <dbReference type="NCBI Taxonomy" id="43775"/>
    <lineage>
        <taxon>Bacteria</taxon>
        <taxon>Pseudomonadati</taxon>
        <taxon>Thermodesulfobacteriota</taxon>
        <taxon>Syntrophia</taxon>
        <taxon>Syntrophales</taxon>
        <taxon>Syntrophaceae</taxon>
        <taxon>Syntrophus</taxon>
    </lineage>
</organism>
<gene>
    <name evidence="14" type="ORF">SAMN04489760_1437</name>
</gene>
<evidence type="ECO:0000256" key="12">
    <source>
        <dbReference type="RuleBase" id="RU003985"/>
    </source>
</evidence>
<dbReference type="InterPro" id="IPR001926">
    <property type="entry name" value="TrpB-like_PALP"/>
</dbReference>
<keyword evidence="7 10" id="KW-0663">Pyridoxal phosphate</keyword>
<dbReference type="UniPathway" id="UPA00136">
    <property type="reaction ID" value="UER00200"/>
</dbReference>
<evidence type="ECO:0000256" key="1">
    <source>
        <dbReference type="ARBA" id="ARBA00001933"/>
    </source>
</evidence>
<evidence type="ECO:0000256" key="4">
    <source>
        <dbReference type="ARBA" id="ARBA00012681"/>
    </source>
</evidence>
<evidence type="ECO:0000313" key="14">
    <source>
        <dbReference type="EMBL" id="SEM75773.1"/>
    </source>
</evidence>
<comment type="catalytic activity">
    <reaction evidence="9 12">
        <text>O-acetyl-L-serine + hydrogen sulfide = L-cysteine + acetate</text>
        <dbReference type="Rhea" id="RHEA:14829"/>
        <dbReference type="ChEBI" id="CHEBI:29919"/>
        <dbReference type="ChEBI" id="CHEBI:30089"/>
        <dbReference type="ChEBI" id="CHEBI:35235"/>
        <dbReference type="ChEBI" id="CHEBI:58340"/>
        <dbReference type="EC" id="2.5.1.47"/>
    </reaction>
</comment>
<evidence type="ECO:0000256" key="3">
    <source>
        <dbReference type="ARBA" id="ARBA00007103"/>
    </source>
</evidence>
<keyword evidence="5 12" id="KW-0028">Amino-acid biosynthesis</keyword>
<sequence>MRAYDVIELIGNTPLIRLRNENIIAKAEFLNPGGSIKDRPALAMIEAAERNGTLKPGMKIVEPTSGNTGIGITLVGVAKGYEVFIVMPEGMSEERKDIIKVLGGNLVLTPDSESIAGAVQKAEELVKKFSGYMPNQFKNPVNALAHYEHTAPELWEQAGQKIDAFVSGIGSGGTIQGIASFLKERRPDIMIVAVEPKNVSALLGHEPGLHQIQGIGDGFIPDLLDVTLIDRILEVSDDDAISTTRGLALSNSLLCGTSSGANIWAARQIAREHPEWVIATVLPDRAERYFSTGLL</sequence>
<dbReference type="InterPro" id="IPR005859">
    <property type="entry name" value="CysK"/>
</dbReference>
<evidence type="ECO:0000259" key="13">
    <source>
        <dbReference type="Pfam" id="PF00291"/>
    </source>
</evidence>
<reference evidence="14 15" key="1">
    <citation type="submission" date="2016-10" db="EMBL/GenBank/DDBJ databases">
        <authorList>
            <person name="de Groot N.N."/>
        </authorList>
    </citation>
    <scope>NUCLEOTIDE SEQUENCE [LARGE SCALE GENOMIC DNA]</scope>
    <source>
        <strain evidence="14 15">DSM 8423</strain>
    </source>
</reference>
<dbReference type="PANTHER" id="PTHR10314">
    <property type="entry name" value="CYSTATHIONINE BETA-SYNTHASE"/>
    <property type="match status" value="1"/>
</dbReference>
<evidence type="ECO:0000313" key="15">
    <source>
        <dbReference type="Proteomes" id="UP000198744"/>
    </source>
</evidence>
<feature type="domain" description="Tryptophan synthase beta chain-like PALP" evidence="13">
    <location>
        <begin position="8"/>
        <end position="284"/>
    </location>
</feature>
<evidence type="ECO:0000256" key="5">
    <source>
        <dbReference type="ARBA" id="ARBA00022605"/>
    </source>
</evidence>
<protein>
    <recommendedName>
        <fullName evidence="4 12">Cysteine synthase</fullName>
        <ecNumber evidence="4 12">2.5.1.47</ecNumber>
    </recommendedName>
</protein>
<feature type="modified residue" description="N6-(pyridoxal phosphate)lysine" evidence="11">
    <location>
        <position position="37"/>
    </location>
</feature>
<dbReference type="InterPro" id="IPR036052">
    <property type="entry name" value="TrpB-like_PALP_sf"/>
</dbReference>
<name>A0A1H8AZ15_9BACT</name>
<dbReference type="EC" id="2.5.1.47" evidence="4 12"/>
<dbReference type="GO" id="GO:0006535">
    <property type="term" value="P:cysteine biosynthetic process from serine"/>
    <property type="evidence" value="ECO:0007669"/>
    <property type="project" value="UniProtKB-UniRule"/>
</dbReference>
<dbReference type="EMBL" id="FOBS01000043">
    <property type="protein sequence ID" value="SEM75773.1"/>
    <property type="molecule type" value="Genomic_DNA"/>
</dbReference>
<dbReference type="InterPro" id="IPR050214">
    <property type="entry name" value="Cys_Synth/Cystath_Beta-Synth"/>
</dbReference>
<comment type="similarity">
    <text evidence="3 12">Belongs to the cysteine synthase/cystathionine beta-synthase family.</text>
</comment>
<evidence type="ECO:0000256" key="8">
    <source>
        <dbReference type="ARBA" id="ARBA00023192"/>
    </source>
</evidence>
<evidence type="ECO:0000256" key="11">
    <source>
        <dbReference type="PIRSR" id="PIRSR605856-51"/>
    </source>
</evidence>
<dbReference type="RefSeq" id="WP_093884813.1">
    <property type="nucleotide sequence ID" value="NZ_FOBS01000043.1"/>
</dbReference>
<proteinExistence type="inferred from homology"/>
<accession>A0A1H8AZ15</accession>
<dbReference type="Pfam" id="PF00291">
    <property type="entry name" value="PALP"/>
    <property type="match status" value="1"/>
</dbReference>
<keyword evidence="8 12" id="KW-0198">Cysteine biosynthesis</keyword>
<evidence type="ECO:0000256" key="6">
    <source>
        <dbReference type="ARBA" id="ARBA00022679"/>
    </source>
</evidence>
<dbReference type="NCBIfam" id="TIGR01136">
    <property type="entry name" value="cysKM"/>
    <property type="match status" value="1"/>
</dbReference>
<feature type="binding site" evidence="10">
    <location>
        <position position="258"/>
    </location>
    <ligand>
        <name>pyridoxal 5'-phosphate</name>
        <dbReference type="ChEBI" id="CHEBI:597326"/>
    </ligand>
</feature>
<evidence type="ECO:0000256" key="9">
    <source>
        <dbReference type="ARBA" id="ARBA00047931"/>
    </source>
</evidence>
<dbReference type="Proteomes" id="UP000198744">
    <property type="component" value="Unassembled WGS sequence"/>
</dbReference>
<dbReference type="Gene3D" id="3.40.50.1100">
    <property type="match status" value="2"/>
</dbReference>
<keyword evidence="15" id="KW-1185">Reference proteome</keyword>
<dbReference type="GO" id="GO:0004124">
    <property type="term" value="F:cysteine synthase activity"/>
    <property type="evidence" value="ECO:0007669"/>
    <property type="project" value="UniProtKB-UniRule"/>
</dbReference>
<dbReference type="OrthoDB" id="9815130at2"/>
<feature type="binding site" evidence="10">
    <location>
        <position position="67"/>
    </location>
    <ligand>
        <name>pyridoxal 5'-phosphate</name>
        <dbReference type="ChEBI" id="CHEBI:597326"/>
    </ligand>
</feature>
<dbReference type="InterPro" id="IPR005856">
    <property type="entry name" value="Cys_synth"/>
</dbReference>
<evidence type="ECO:0000256" key="10">
    <source>
        <dbReference type="PIRSR" id="PIRSR605856-50"/>
    </source>
</evidence>
<dbReference type="NCBIfam" id="TIGR01139">
    <property type="entry name" value="cysK"/>
    <property type="match status" value="1"/>
</dbReference>
<dbReference type="SUPFAM" id="SSF53686">
    <property type="entry name" value="Tryptophan synthase beta subunit-like PLP-dependent enzymes"/>
    <property type="match status" value="1"/>
</dbReference>
<feature type="binding site" evidence="10">
    <location>
        <begin position="170"/>
        <end position="174"/>
    </location>
    <ligand>
        <name>pyridoxal 5'-phosphate</name>
        <dbReference type="ChEBI" id="CHEBI:597326"/>
    </ligand>
</feature>